<protein>
    <submittedName>
        <fullName evidence="3">Putative MlrC domain protein</fullName>
    </submittedName>
</protein>
<dbReference type="InterPro" id="IPR010799">
    <property type="entry name" value="MlrC_C"/>
</dbReference>
<dbReference type="AlphaFoldDB" id="A0A3P3XRR2"/>
<feature type="domain" description="Microcystin LR degradation protein MlrC C-terminal" evidence="1">
    <location>
        <begin position="290"/>
        <end position="457"/>
    </location>
</feature>
<evidence type="ECO:0000259" key="1">
    <source>
        <dbReference type="Pfam" id="PF07171"/>
    </source>
</evidence>
<dbReference type="InterPro" id="IPR015995">
    <property type="entry name" value="MlrC_N"/>
</dbReference>
<sequence>MRIVVGSFQQESNTLVSRKSGREDFDIFRGEEMLSHISVTDYFASMEAEIVPTLYAHAVPGGCLRETDFLAIARDLISCIPSQGIDGIWLYLHGALEVENLGSGELALMRMIRRKVGDDVPIALALDFHANNTAGLMKLVNVIAGYRTVPHRDMEETELRAAKLLVRCIEGHFLPEPQMARANVVAPGDCVLTDEPPLKEIIAEAAALEKTPGMLVCNVFNGQPWVDSPNMGPSMVCIHERDKAAAKAAAERLAKMFFEARHEFKFSVDACEPGEALNKAWAENRRPIFVTDSGDNTTAGSSGDNAFLLKLAQEKGMRGILIGGITDSPAVVQCSNIRQGQSVEFDVGGSIEPSSTKTHIRGELLYKGDVEGWYGENAGPCVVVRSGGIDIVITARSCAFTKPRIFEGLGLDIMTYRFVVIKLGYLYPDLAAVAARAILAFTTGSSTERLQDMGMKRIRRPMFPLDDNFTPVFD</sequence>
<dbReference type="Pfam" id="PF07171">
    <property type="entry name" value="MlrC_C"/>
    <property type="match status" value="1"/>
</dbReference>
<organism evidence="3">
    <name type="scientific">uncultured spirochete</name>
    <dbReference type="NCBI Taxonomy" id="156406"/>
    <lineage>
        <taxon>Bacteria</taxon>
        <taxon>Pseudomonadati</taxon>
        <taxon>Spirochaetota</taxon>
        <taxon>Spirochaetia</taxon>
        <taxon>Spirochaetales</taxon>
        <taxon>environmental samples</taxon>
    </lineage>
</organism>
<dbReference type="EMBL" id="FWDO01000005">
    <property type="protein sequence ID" value="SLM18759.1"/>
    <property type="molecule type" value="Genomic_DNA"/>
</dbReference>
<evidence type="ECO:0000313" key="3">
    <source>
        <dbReference type="EMBL" id="SLM18759.1"/>
    </source>
</evidence>
<reference evidence="3" key="1">
    <citation type="submission" date="2017-02" db="EMBL/GenBank/DDBJ databases">
        <authorList>
            <person name="Regsiter A."/>
            <person name="William W."/>
        </authorList>
    </citation>
    <scope>NUCLEOTIDE SEQUENCE</scope>
    <source>
        <strain evidence="3">BdmA 4</strain>
    </source>
</reference>
<dbReference type="Pfam" id="PF07364">
    <property type="entry name" value="DUF1485"/>
    <property type="match status" value="1"/>
</dbReference>
<evidence type="ECO:0000259" key="2">
    <source>
        <dbReference type="Pfam" id="PF07364"/>
    </source>
</evidence>
<proteinExistence type="predicted"/>
<name>A0A3P3XRR2_9SPIR</name>
<gene>
    <name evidence="3" type="ORF">SPIRO4BDMA_50274</name>
</gene>
<feature type="domain" description="Microcystin LR degradation protein MlrC N-terminal" evidence="2">
    <location>
        <begin position="2"/>
        <end position="280"/>
    </location>
</feature>
<accession>A0A3P3XRR2</accession>